<reference evidence="1" key="1">
    <citation type="submission" date="2023-06" db="EMBL/GenBank/DDBJ databases">
        <title>WGS-Sequencing of Streptomyces ficellus isolate 21 collected from sand in Gara Djebilet Iron Mine in Algeria.</title>
        <authorList>
            <person name="Zegers G.P."/>
            <person name="Gomez A."/>
            <person name="Gueddou A."/>
            <person name="Zahara A.F."/>
            <person name="Worth M."/>
            <person name="Sevigny J.L."/>
            <person name="Tisa L."/>
        </authorList>
    </citation>
    <scope>NUCLEOTIDE SEQUENCE</scope>
    <source>
        <strain evidence="1">AS11</strain>
    </source>
</reference>
<name>A0ABT7YZZ9_9ACTN</name>
<dbReference type="InterPro" id="IPR046029">
    <property type="entry name" value="DUF5987"/>
</dbReference>
<evidence type="ECO:0000313" key="2">
    <source>
        <dbReference type="Proteomes" id="UP001174050"/>
    </source>
</evidence>
<dbReference type="Pfam" id="PF19449">
    <property type="entry name" value="DUF5987"/>
    <property type="match status" value="1"/>
</dbReference>
<dbReference type="EMBL" id="JAUEPL010000002">
    <property type="protein sequence ID" value="MDN3292819.1"/>
    <property type="molecule type" value="Genomic_DNA"/>
</dbReference>
<comment type="caution">
    <text evidence="1">The sequence shown here is derived from an EMBL/GenBank/DDBJ whole genome shotgun (WGS) entry which is preliminary data.</text>
</comment>
<keyword evidence="2" id="KW-1185">Reference proteome</keyword>
<accession>A0ABT7YZZ9</accession>
<protein>
    <submittedName>
        <fullName evidence="1">DUF5987 family protein</fullName>
    </submittedName>
</protein>
<dbReference type="Proteomes" id="UP001174050">
    <property type="component" value="Unassembled WGS sequence"/>
</dbReference>
<evidence type="ECO:0000313" key="1">
    <source>
        <dbReference type="EMBL" id="MDN3292819.1"/>
    </source>
</evidence>
<organism evidence="1 2">
    <name type="scientific">Streptomyces ficellus</name>
    <dbReference type="NCBI Taxonomy" id="1977088"/>
    <lineage>
        <taxon>Bacteria</taxon>
        <taxon>Bacillati</taxon>
        <taxon>Actinomycetota</taxon>
        <taxon>Actinomycetes</taxon>
        <taxon>Kitasatosporales</taxon>
        <taxon>Streptomycetaceae</taxon>
        <taxon>Streptomyces</taxon>
    </lineage>
</organism>
<proteinExistence type="predicted"/>
<sequence>MRLDQPSPKPDTISTLEAFADTIVPGEKRNPDDHAVAGATSGPGAVAAGALQLLQNPATGLTESLDELVRALNAHAQAHAAERAIALDPAVPPFVALPFAERTGLVTVLTAHGHPERDLWVLLALFSNMAFDTAAHLHTAEAMAAGHPGLAAMGFTAPDPDGLWRFPDFSYGRPLARLHPDTAPSGSLA</sequence>
<gene>
    <name evidence="1" type="ORF">QWM81_01915</name>
</gene>
<dbReference type="RefSeq" id="WP_290109621.1">
    <property type="nucleotide sequence ID" value="NZ_JAUEPL010000002.1"/>
</dbReference>